<dbReference type="AlphaFoldDB" id="A0A143PEG0"/>
<reference evidence="1 2" key="1">
    <citation type="journal article" date="2016" name="Genome Announc.">
        <title>First Complete Genome Sequence of a Subdivision 6 Acidobacterium Strain.</title>
        <authorList>
            <person name="Huang S."/>
            <person name="Vieira S."/>
            <person name="Bunk B."/>
            <person name="Riedel T."/>
            <person name="Sproer C."/>
            <person name="Overmann J."/>
        </authorList>
    </citation>
    <scope>NUCLEOTIDE SEQUENCE [LARGE SCALE GENOMIC DNA]</scope>
    <source>
        <strain evidence="2">DSM 100886 HEG_-6_39</strain>
    </source>
</reference>
<protein>
    <submittedName>
        <fullName evidence="1">Mobile mystery protein A</fullName>
    </submittedName>
</protein>
<dbReference type="STRING" id="1855912.LuPra_00067"/>
<dbReference type="EMBL" id="CP015136">
    <property type="protein sequence ID" value="AMY06905.1"/>
    <property type="molecule type" value="Genomic_DNA"/>
</dbReference>
<dbReference type="InterPro" id="IPR010982">
    <property type="entry name" value="Lambda_DNA-bd_dom_sf"/>
</dbReference>
<dbReference type="SUPFAM" id="SSF47413">
    <property type="entry name" value="lambda repressor-like DNA-binding domains"/>
    <property type="match status" value="1"/>
</dbReference>
<dbReference type="Gene3D" id="1.10.260.40">
    <property type="entry name" value="lambda repressor-like DNA-binding domains"/>
    <property type="match status" value="1"/>
</dbReference>
<organism evidence="1 2">
    <name type="scientific">Luteitalea pratensis</name>
    <dbReference type="NCBI Taxonomy" id="1855912"/>
    <lineage>
        <taxon>Bacteria</taxon>
        <taxon>Pseudomonadati</taxon>
        <taxon>Acidobacteriota</taxon>
        <taxon>Vicinamibacteria</taxon>
        <taxon>Vicinamibacterales</taxon>
        <taxon>Vicinamibacteraceae</taxon>
        <taxon>Luteitalea</taxon>
    </lineage>
</organism>
<dbReference type="KEGG" id="abac:LuPra_00067"/>
<dbReference type="GO" id="GO:0003677">
    <property type="term" value="F:DNA binding"/>
    <property type="evidence" value="ECO:0007669"/>
    <property type="project" value="InterPro"/>
</dbReference>
<evidence type="ECO:0000313" key="2">
    <source>
        <dbReference type="Proteomes" id="UP000076079"/>
    </source>
</evidence>
<name>A0A143PEG0_LUTPR</name>
<evidence type="ECO:0000313" key="1">
    <source>
        <dbReference type="EMBL" id="AMY06905.1"/>
    </source>
</evidence>
<reference evidence="2" key="2">
    <citation type="submission" date="2016-04" db="EMBL/GenBank/DDBJ databases">
        <title>First Complete Genome Sequence of a Subdivision 6 Acidobacterium.</title>
        <authorList>
            <person name="Huang S."/>
            <person name="Vieira S."/>
            <person name="Bunk B."/>
            <person name="Riedel T."/>
            <person name="Sproeer C."/>
            <person name="Overmann J."/>
        </authorList>
    </citation>
    <scope>NUCLEOTIDE SEQUENCE [LARGE SCALE GENOMIC DNA]</scope>
    <source>
        <strain evidence="2">DSM 100886 HEG_-6_39</strain>
    </source>
</reference>
<dbReference type="CDD" id="cd00093">
    <property type="entry name" value="HTH_XRE"/>
    <property type="match status" value="1"/>
</dbReference>
<proteinExistence type="predicted"/>
<keyword evidence="2" id="KW-1185">Reference proteome</keyword>
<sequence>MNTAQMARRMGVSQPSIVGLEQSEEKETIQLATLRRAAEALDCTLVYGLVPNKPLGVTVRERARALLLRRRQPVEHTMLLEDQRVEDSITDAEVEDAIRDTSPRVFWD</sequence>
<dbReference type="InterPro" id="IPR001387">
    <property type="entry name" value="Cro/C1-type_HTH"/>
</dbReference>
<gene>
    <name evidence="1" type="ORF">LuPra_00067</name>
</gene>
<accession>A0A143PEG0</accession>
<dbReference type="Proteomes" id="UP000076079">
    <property type="component" value="Chromosome"/>
</dbReference>